<accession>A0A9W6G1J0</accession>
<evidence type="ECO:0000313" key="3">
    <source>
        <dbReference type="EMBL" id="GLI39154.1"/>
    </source>
</evidence>
<name>A0A9W6G1J0_9BACT</name>
<dbReference type="Proteomes" id="UP001144352">
    <property type="component" value="Unassembled WGS sequence"/>
</dbReference>
<organism evidence="3 4">
    <name type="scientific">Geobacter hydrogenophilus</name>
    <dbReference type="NCBI Taxonomy" id="40983"/>
    <lineage>
        <taxon>Bacteria</taxon>
        <taxon>Pseudomonadati</taxon>
        <taxon>Thermodesulfobacteriota</taxon>
        <taxon>Desulfuromonadia</taxon>
        <taxon>Geobacterales</taxon>
        <taxon>Geobacteraceae</taxon>
        <taxon>Geobacter</taxon>
    </lineage>
</organism>
<evidence type="ECO:0000259" key="2">
    <source>
        <dbReference type="SMART" id="SM00825"/>
    </source>
</evidence>
<protein>
    <submittedName>
        <fullName evidence="3">Beta-ketoacyl synthase</fullName>
    </submittedName>
</protein>
<dbReference type="InterPro" id="IPR014030">
    <property type="entry name" value="Ketoacyl_synth_N"/>
</dbReference>
<dbReference type="Pfam" id="PF00109">
    <property type="entry name" value="ketoacyl-synt"/>
    <property type="match status" value="1"/>
</dbReference>
<evidence type="ECO:0000313" key="4">
    <source>
        <dbReference type="Proteomes" id="UP001144352"/>
    </source>
</evidence>
<reference evidence="3" key="1">
    <citation type="submission" date="2022-12" db="EMBL/GenBank/DDBJ databases">
        <title>Reference genome sequencing for broad-spectrum identification of bacterial and archaeal isolates by mass spectrometry.</title>
        <authorList>
            <person name="Sekiguchi Y."/>
            <person name="Tourlousse D.M."/>
        </authorList>
    </citation>
    <scope>NUCLEOTIDE SEQUENCE</scope>
    <source>
        <strain evidence="3">H2</strain>
    </source>
</reference>
<dbReference type="InterPro" id="IPR000794">
    <property type="entry name" value="Beta-ketoacyl_synthase"/>
</dbReference>
<dbReference type="GO" id="GO:0005829">
    <property type="term" value="C:cytosol"/>
    <property type="evidence" value="ECO:0007669"/>
    <property type="project" value="TreeGrafter"/>
</dbReference>
<sequence length="346" mass="35858">MNPVTHDIVITGLAAISAAGVGLEALAAAVSDGESRLRPMPEDLAGAGHLWGPAEGFRVADFMPPLKARKFDRCSLMAVAAAGMALQDAAIDLKGVEPTRVGIVLGCGFGGIANSVEFLSGYFASGVDGLAPMLFPNTVANAAASNASIEHGIQGPNVTIVQRFCSAETALSMACRFLEEGRADVIITGGVDELNAMMIKGFDAMKQLGSYAGGFGEGCGLLVLERRDHAERRGAPVRGAITGIRSVGLILPDAEDEGFARLLPEELSRYRISISGTADRLPRLLERLPDAPQLALHRLTGRSLAMGGLALAALLLALREGEQGLHLAASPEGPFVAIEISGGAPV</sequence>
<keyword evidence="1" id="KW-0808">Transferase</keyword>
<dbReference type="AlphaFoldDB" id="A0A9W6G1J0"/>
<proteinExistence type="predicted"/>
<dbReference type="SUPFAM" id="SSF53901">
    <property type="entry name" value="Thiolase-like"/>
    <property type="match status" value="2"/>
</dbReference>
<dbReference type="SMART" id="SM00825">
    <property type="entry name" value="PKS_KS"/>
    <property type="match status" value="1"/>
</dbReference>
<dbReference type="PANTHER" id="PTHR11712:SF321">
    <property type="entry name" value="3-OXOACYL-[ACYL-CARRIER-PROTEIN] SYNTHASE 2"/>
    <property type="match status" value="1"/>
</dbReference>
<keyword evidence="4" id="KW-1185">Reference proteome</keyword>
<gene>
    <name evidence="3" type="ORF">GHYDROH2_26550</name>
</gene>
<dbReference type="Gene3D" id="3.40.47.10">
    <property type="match status" value="1"/>
</dbReference>
<dbReference type="PANTHER" id="PTHR11712">
    <property type="entry name" value="POLYKETIDE SYNTHASE-RELATED"/>
    <property type="match status" value="1"/>
</dbReference>
<dbReference type="EMBL" id="BSDS01000002">
    <property type="protein sequence ID" value="GLI39154.1"/>
    <property type="molecule type" value="Genomic_DNA"/>
</dbReference>
<comment type="caution">
    <text evidence="3">The sequence shown here is derived from an EMBL/GenBank/DDBJ whole genome shotgun (WGS) entry which is preliminary data.</text>
</comment>
<dbReference type="GO" id="GO:0004315">
    <property type="term" value="F:3-oxoacyl-[acyl-carrier-protein] synthase activity"/>
    <property type="evidence" value="ECO:0007669"/>
    <property type="project" value="TreeGrafter"/>
</dbReference>
<dbReference type="GO" id="GO:0006633">
    <property type="term" value="P:fatty acid biosynthetic process"/>
    <property type="evidence" value="ECO:0007669"/>
    <property type="project" value="TreeGrafter"/>
</dbReference>
<evidence type="ECO:0000256" key="1">
    <source>
        <dbReference type="ARBA" id="ARBA00022679"/>
    </source>
</evidence>
<feature type="domain" description="Ketosynthase family 3 (KS3)" evidence="2">
    <location>
        <begin position="8"/>
        <end position="336"/>
    </location>
</feature>
<dbReference type="RefSeq" id="WP_214185231.1">
    <property type="nucleotide sequence ID" value="NZ_BSDS01000002.1"/>
</dbReference>
<dbReference type="InterPro" id="IPR020841">
    <property type="entry name" value="PKS_Beta-ketoAc_synthase_dom"/>
</dbReference>
<dbReference type="InterPro" id="IPR016039">
    <property type="entry name" value="Thiolase-like"/>
</dbReference>